<comment type="catalytic activity">
    <reaction evidence="4">
        <text>apo-[citrate lyase ACP] + 2'-(5''-triphospho-alpha-D-ribosyl)-3'-dephospho-CoA = holo-[citrate lyase ACP] + diphosphate</text>
        <dbReference type="Rhea" id="RHEA:16333"/>
        <dbReference type="Rhea" id="RHEA-COMP:10157"/>
        <dbReference type="Rhea" id="RHEA-COMP:10158"/>
        <dbReference type="ChEBI" id="CHEBI:29999"/>
        <dbReference type="ChEBI" id="CHEBI:33019"/>
        <dbReference type="ChEBI" id="CHEBI:61378"/>
        <dbReference type="ChEBI" id="CHEBI:82683"/>
        <dbReference type="EC" id="2.7.7.61"/>
    </reaction>
</comment>
<evidence type="ECO:0000256" key="1">
    <source>
        <dbReference type="ARBA" id="ARBA00012524"/>
    </source>
</evidence>
<name>A0A2N3Q0Q7_9PROT</name>
<organism evidence="5 6">
    <name type="scientific">Telmatospirillum siberiense</name>
    <dbReference type="NCBI Taxonomy" id="382514"/>
    <lineage>
        <taxon>Bacteria</taxon>
        <taxon>Pseudomonadati</taxon>
        <taxon>Pseudomonadota</taxon>
        <taxon>Alphaproteobacteria</taxon>
        <taxon>Rhodospirillales</taxon>
        <taxon>Rhodospirillaceae</taxon>
        <taxon>Telmatospirillum</taxon>
    </lineage>
</organism>
<keyword evidence="5" id="KW-0456">Lyase</keyword>
<dbReference type="GO" id="GO:0050519">
    <property type="term" value="F:holo-citrate lyase synthase activity"/>
    <property type="evidence" value="ECO:0007669"/>
    <property type="project" value="UniProtKB-EC"/>
</dbReference>
<dbReference type="EMBL" id="PIUM01000002">
    <property type="protein sequence ID" value="PKU26240.1"/>
    <property type="molecule type" value="Genomic_DNA"/>
</dbReference>
<dbReference type="GO" id="GO:0051191">
    <property type="term" value="P:prosthetic group biosynthetic process"/>
    <property type="evidence" value="ECO:0007669"/>
    <property type="project" value="InterPro"/>
</dbReference>
<dbReference type="GO" id="GO:0016829">
    <property type="term" value="F:lyase activity"/>
    <property type="evidence" value="ECO:0007669"/>
    <property type="project" value="UniProtKB-KW"/>
</dbReference>
<dbReference type="NCBIfam" id="NF002383">
    <property type="entry name" value="PRK01392.1"/>
    <property type="match status" value="1"/>
</dbReference>
<evidence type="ECO:0000313" key="6">
    <source>
        <dbReference type="Proteomes" id="UP000233293"/>
    </source>
</evidence>
<dbReference type="Proteomes" id="UP000233293">
    <property type="component" value="Unassembled WGS sequence"/>
</dbReference>
<keyword evidence="3" id="KW-0548">Nucleotidyltransferase</keyword>
<evidence type="ECO:0000313" key="5">
    <source>
        <dbReference type="EMBL" id="PKU26240.1"/>
    </source>
</evidence>
<evidence type="ECO:0000256" key="3">
    <source>
        <dbReference type="ARBA" id="ARBA00022695"/>
    </source>
</evidence>
<keyword evidence="2" id="KW-0808">Transferase</keyword>
<gene>
    <name evidence="5" type="primary">citX</name>
    <name evidence="5" type="ORF">CWS72_03725</name>
</gene>
<dbReference type="Pfam" id="PF03802">
    <property type="entry name" value="CitX"/>
    <property type="match status" value="1"/>
</dbReference>
<proteinExistence type="predicted"/>
<dbReference type="OrthoDB" id="3196716at2"/>
<dbReference type="AlphaFoldDB" id="A0A2N3Q0Q7"/>
<protein>
    <recommendedName>
        <fullName evidence="1">citrate lyase holo-[acyl-carrier protein] synthase</fullName>
        <ecNumber evidence="1">2.7.7.61</ecNumber>
    </recommendedName>
</protein>
<comment type="caution">
    <text evidence="5">The sequence shown here is derived from an EMBL/GenBank/DDBJ whole genome shotgun (WGS) entry which is preliminary data.</text>
</comment>
<dbReference type="EC" id="2.7.7.61" evidence="1"/>
<evidence type="ECO:0000256" key="2">
    <source>
        <dbReference type="ARBA" id="ARBA00022679"/>
    </source>
</evidence>
<reference evidence="6" key="1">
    <citation type="submission" date="2017-12" db="EMBL/GenBank/DDBJ databases">
        <title>Draft genome sequence of Telmatospirillum siberiense 26-4b1T, an acidotolerant peatland alphaproteobacterium potentially involved in sulfur cycling.</title>
        <authorList>
            <person name="Hausmann B."/>
            <person name="Pjevac P."/>
            <person name="Schreck K."/>
            <person name="Herbold C.W."/>
            <person name="Daims H."/>
            <person name="Wagner M."/>
            <person name="Pester M."/>
            <person name="Loy A."/>
        </authorList>
    </citation>
    <scope>NUCLEOTIDE SEQUENCE [LARGE SCALE GENOMIC DNA]</scope>
    <source>
        <strain evidence="6">26-4b1</strain>
    </source>
</reference>
<sequence>MTAETTGRNGEAVSLEQMLEARDKRAARQQAALTRFALPVVSSGVVMPGPVKDNAQSRIAMAAAREALEALFAARDWPVRLFEPVRGPTGPESIHVIDADALEIKRALAKLEDTHPLGRLWDLDVICPERGIISRRSLGQPPRRCLLCEAEAHACARSRRHSLEELLTAIEKMTGAYSATGP</sequence>
<keyword evidence="6" id="KW-1185">Reference proteome</keyword>
<accession>A0A2N3Q0Q7</accession>
<dbReference type="RefSeq" id="WP_101249202.1">
    <property type="nucleotide sequence ID" value="NZ_PIUM01000002.1"/>
</dbReference>
<dbReference type="NCBIfam" id="TIGR03124">
    <property type="entry name" value="citrate_citX"/>
    <property type="match status" value="1"/>
</dbReference>
<evidence type="ECO:0000256" key="4">
    <source>
        <dbReference type="ARBA" id="ARBA00048574"/>
    </source>
</evidence>
<dbReference type="InterPro" id="IPR005551">
    <property type="entry name" value="CitX"/>
</dbReference>